<reference evidence="4 5" key="1">
    <citation type="journal article" date="2022" name="Cell">
        <title>Repeat-based holocentromeres influence genome architecture and karyotype evolution.</title>
        <authorList>
            <person name="Hofstatter P.G."/>
            <person name="Thangavel G."/>
            <person name="Lux T."/>
            <person name="Neumann P."/>
            <person name="Vondrak T."/>
            <person name="Novak P."/>
            <person name="Zhang M."/>
            <person name="Costa L."/>
            <person name="Castellani M."/>
            <person name="Scott A."/>
            <person name="Toegelov H."/>
            <person name="Fuchs J."/>
            <person name="Mata-Sucre Y."/>
            <person name="Dias Y."/>
            <person name="Vanzela A.L.L."/>
            <person name="Huettel B."/>
            <person name="Almeida C.C.S."/>
            <person name="Simkova H."/>
            <person name="Souza G."/>
            <person name="Pedrosa-Harand A."/>
            <person name="Macas J."/>
            <person name="Mayer K.F.X."/>
            <person name="Houben A."/>
            <person name="Marques A."/>
        </authorList>
    </citation>
    <scope>NUCLEOTIDE SEQUENCE [LARGE SCALE GENOMIC DNA]</scope>
    <source>
        <strain evidence="4">RhyTen1mFocal</strain>
    </source>
</reference>
<dbReference type="AlphaFoldDB" id="A0AAD5Z0R2"/>
<dbReference type="InterPro" id="IPR050481">
    <property type="entry name" value="UDP-glycosyltransf_plant"/>
</dbReference>
<dbReference type="GO" id="GO:0035251">
    <property type="term" value="F:UDP-glucosyltransferase activity"/>
    <property type="evidence" value="ECO:0007669"/>
    <property type="project" value="InterPro"/>
</dbReference>
<dbReference type="PANTHER" id="PTHR48049">
    <property type="entry name" value="GLYCOSYLTRANSFERASE"/>
    <property type="match status" value="1"/>
</dbReference>
<organism evidence="4 5">
    <name type="scientific">Rhynchospora tenuis</name>
    <dbReference type="NCBI Taxonomy" id="198213"/>
    <lineage>
        <taxon>Eukaryota</taxon>
        <taxon>Viridiplantae</taxon>
        <taxon>Streptophyta</taxon>
        <taxon>Embryophyta</taxon>
        <taxon>Tracheophyta</taxon>
        <taxon>Spermatophyta</taxon>
        <taxon>Magnoliopsida</taxon>
        <taxon>Liliopsida</taxon>
        <taxon>Poales</taxon>
        <taxon>Cyperaceae</taxon>
        <taxon>Cyperoideae</taxon>
        <taxon>Rhynchosporeae</taxon>
        <taxon>Rhynchospora</taxon>
    </lineage>
</organism>
<comment type="similarity">
    <text evidence="1">Belongs to the UDP-glycosyltransferase family.</text>
</comment>
<keyword evidence="5" id="KW-1185">Reference proteome</keyword>
<dbReference type="PANTHER" id="PTHR48049:SF60">
    <property type="entry name" value="UDP-GLYCOSYLTRANSFERASE 91B1"/>
    <property type="match status" value="1"/>
</dbReference>
<dbReference type="FunFam" id="3.40.50.2000:FF:000037">
    <property type="entry name" value="Glycosyltransferase"/>
    <property type="match status" value="1"/>
</dbReference>
<evidence type="ECO:0000256" key="3">
    <source>
        <dbReference type="ARBA" id="ARBA00022679"/>
    </source>
</evidence>
<evidence type="ECO:0000256" key="2">
    <source>
        <dbReference type="ARBA" id="ARBA00022676"/>
    </source>
</evidence>
<dbReference type="Gene3D" id="3.40.50.2000">
    <property type="entry name" value="Glycogen Phosphorylase B"/>
    <property type="match status" value="2"/>
</dbReference>
<comment type="caution">
    <text evidence="4">The sequence shown here is derived from an EMBL/GenBank/DDBJ whole genome shotgun (WGS) entry which is preliminary data.</text>
</comment>
<sequence length="473" mass="53565">MSDDSLHILVFPWLAIGHMLPFLEFSKSLAKRGHRITYISTPRNIQRLRKIQPNLSPLIQFLSFSLPSVEHLPETAESTRDIPPEKVQYLKKAFDGLEVPVSAFFKSACADRSSRPDWVIMDFAHHWVPKIAEEYHVPCIFFSVFTAPSLVFFGPCSELLGEYRTSVKDFTVPPKWVPFPSNVAYRPYEARVLLSSSDSGRNASGITDGERFVSVINASKFVCLKSCHNLESKWLSILPKLYEKDVMPVGLLPPSIDQSQSEKGNKADGELDVIDWLDRQPVESVLYIAFGSEATLSIDLIQELALGIELSKVRFLWAFRKPACISDDIRILPDGFEERTKDVGVITGWVPQMKVLAHASVGGFLTHCGWSSVVENFQFGHPLVQLPIFSDQGLNARILEEKKIGVAIPRDEETGNFSREDVAKVVRIVMEEEEGKEIRHNAKKLKEVFTDQVSHEKHIDEFVEKLMKFKLDH</sequence>
<dbReference type="SUPFAM" id="SSF53756">
    <property type="entry name" value="UDP-Glycosyltransferase/glycogen phosphorylase"/>
    <property type="match status" value="1"/>
</dbReference>
<dbReference type="InterPro" id="IPR002213">
    <property type="entry name" value="UDP_glucos_trans"/>
</dbReference>
<protein>
    <recommendedName>
        <fullName evidence="6">Glycosyltransferase</fullName>
    </recommendedName>
</protein>
<evidence type="ECO:0008006" key="6">
    <source>
        <dbReference type="Google" id="ProtNLM"/>
    </source>
</evidence>
<evidence type="ECO:0000313" key="4">
    <source>
        <dbReference type="EMBL" id="KAJ3684830.1"/>
    </source>
</evidence>
<dbReference type="FunFam" id="3.40.50.2000:FF:000088">
    <property type="entry name" value="Glycosyltransferase"/>
    <property type="match status" value="1"/>
</dbReference>
<keyword evidence="2" id="KW-0328">Glycosyltransferase</keyword>
<gene>
    <name evidence="4" type="ORF">LUZ61_013994</name>
</gene>
<dbReference type="CDD" id="cd03784">
    <property type="entry name" value="GT1_Gtf-like"/>
    <property type="match status" value="1"/>
</dbReference>
<evidence type="ECO:0000256" key="1">
    <source>
        <dbReference type="ARBA" id="ARBA00009995"/>
    </source>
</evidence>
<accession>A0AAD5Z0R2</accession>
<evidence type="ECO:0000313" key="5">
    <source>
        <dbReference type="Proteomes" id="UP001210211"/>
    </source>
</evidence>
<dbReference type="EMBL" id="JAMRDG010000002">
    <property type="protein sequence ID" value="KAJ3684830.1"/>
    <property type="molecule type" value="Genomic_DNA"/>
</dbReference>
<dbReference type="Pfam" id="PF00201">
    <property type="entry name" value="UDPGT"/>
    <property type="match status" value="1"/>
</dbReference>
<dbReference type="Proteomes" id="UP001210211">
    <property type="component" value="Unassembled WGS sequence"/>
</dbReference>
<proteinExistence type="inferred from homology"/>
<name>A0AAD5Z0R2_9POAL</name>
<keyword evidence="3" id="KW-0808">Transferase</keyword>